<accession>A0ABR2XQA7</accession>
<evidence type="ECO:0000313" key="2">
    <source>
        <dbReference type="EMBL" id="KAK9775981.1"/>
    </source>
</evidence>
<dbReference type="InterPro" id="IPR000836">
    <property type="entry name" value="PRTase_dom"/>
</dbReference>
<protein>
    <submittedName>
        <fullName evidence="2">Adenine phosphoribosyltransferase</fullName>
    </submittedName>
</protein>
<keyword evidence="3" id="KW-1185">Reference proteome</keyword>
<dbReference type="CDD" id="cd06223">
    <property type="entry name" value="PRTases_typeI"/>
    <property type="match status" value="1"/>
</dbReference>
<organism evidence="2 3">
    <name type="scientific">Seiridium cardinale</name>
    <dbReference type="NCBI Taxonomy" id="138064"/>
    <lineage>
        <taxon>Eukaryota</taxon>
        <taxon>Fungi</taxon>
        <taxon>Dikarya</taxon>
        <taxon>Ascomycota</taxon>
        <taxon>Pezizomycotina</taxon>
        <taxon>Sordariomycetes</taxon>
        <taxon>Xylariomycetidae</taxon>
        <taxon>Amphisphaeriales</taxon>
        <taxon>Sporocadaceae</taxon>
        <taxon>Seiridium</taxon>
    </lineage>
</organism>
<gene>
    <name evidence="2" type="ORF">SCAR479_07201</name>
</gene>
<proteinExistence type="predicted"/>
<dbReference type="Gene3D" id="3.40.50.2020">
    <property type="match status" value="1"/>
</dbReference>
<evidence type="ECO:0000259" key="1">
    <source>
        <dbReference type="Pfam" id="PF00156"/>
    </source>
</evidence>
<feature type="domain" description="Phosphoribosyltransferase" evidence="1">
    <location>
        <begin position="74"/>
        <end position="196"/>
    </location>
</feature>
<name>A0ABR2XQA7_9PEZI</name>
<comment type="caution">
    <text evidence="2">The sequence shown here is derived from an EMBL/GenBank/DDBJ whole genome shotgun (WGS) entry which is preliminary data.</text>
</comment>
<dbReference type="Proteomes" id="UP001465668">
    <property type="component" value="Unassembled WGS sequence"/>
</dbReference>
<dbReference type="Pfam" id="PF00156">
    <property type="entry name" value="Pribosyltran"/>
    <property type="match status" value="1"/>
</dbReference>
<keyword evidence="2" id="KW-0328">Glycosyltransferase</keyword>
<dbReference type="EMBL" id="JARVKM010000030">
    <property type="protein sequence ID" value="KAK9775981.1"/>
    <property type="molecule type" value="Genomic_DNA"/>
</dbReference>
<sequence length="235" mass="24670">MKPHIPSVSPETYDTVVGRMDNAPESSLSSPAAPGQTHTLDLAGRDLTLPIVPISPALAISLFMIIDHPISLLSHIAAALASLLRPQSPDIIVAPATLGIPLAVEVSRALGLERYVILQKSPKIHLSDALAVEISSITSKGSQRLLLDRAAVPLLRGRRVCVVDDVVASGGSMKGALELVRKAGGDVVGVGVVLTEGWEWKGVLRGEDAALVQGLGHIPQFERGKDGQWTMIGGT</sequence>
<dbReference type="PANTHER" id="PTHR43218">
    <property type="entry name" value="PHOSPHORIBOSYLTRANSFERASE-RELATED"/>
    <property type="match status" value="1"/>
</dbReference>
<dbReference type="InterPro" id="IPR029057">
    <property type="entry name" value="PRTase-like"/>
</dbReference>
<evidence type="ECO:0000313" key="3">
    <source>
        <dbReference type="Proteomes" id="UP001465668"/>
    </source>
</evidence>
<dbReference type="GO" id="GO:0016757">
    <property type="term" value="F:glycosyltransferase activity"/>
    <property type="evidence" value="ECO:0007669"/>
    <property type="project" value="UniProtKB-KW"/>
</dbReference>
<dbReference type="SUPFAM" id="SSF53271">
    <property type="entry name" value="PRTase-like"/>
    <property type="match status" value="1"/>
</dbReference>
<reference evidence="2 3" key="1">
    <citation type="submission" date="2024-02" db="EMBL/GenBank/DDBJ databases">
        <title>First draft genome assembly of two strains of Seiridium cardinale.</title>
        <authorList>
            <person name="Emiliani G."/>
            <person name="Scali E."/>
        </authorList>
    </citation>
    <scope>NUCLEOTIDE SEQUENCE [LARGE SCALE GENOMIC DNA]</scope>
    <source>
        <strain evidence="2 3">BM-138-000479</strain>
    </source>
</reference>
<dbReference type="PANTHER" id="PTHR43218:SF1">
    <property type="entry name" value="PHOSPHORIBOSYLTRANSFERASE"/>
    <property type="match status" value="1"/>
</dbReference>
<keyword evidence="2" id="KW-0808">Transferase</keyword>